<protein>
    <submittedName>
        <fullName evidence="2">Uncharacterized protein</fullName>
    </submittedName>
</protein>
<reference evidence="2 3" key="1">
    <citation type="journal article" date="2014" name="Nat. Genet.">
        <title>Genome sequence of the hot pepper provides insights into the evolution of pungency in Capsicum species.</title>
        <authorList>
            <person name="Kim S."/>
            <person name="Park M."/>
            <person name="Yeom S.I."/>
            <person name="Kim Y.M."/>
            <person name="Lee J.M."/>
            <person name="Lee H.A."/>
            <person name="Seo E."/>
            <person name="Choi J."/>
            <person name="Cheong K."/>
            <person name="Kim K.T."/>
            <person name="Jung K."/>
            <person name="Lee G.W."/>
            <person name="Oh S.K."/>
            <person name="Bae C."/>
            <person name="Kim S.B."/>
            <person name="Lee H.Y."/>
            <person name="Kim S.Y."/>
            <person name="Kim M.S."/>
            <person name="Kang B.C."/>
            <person name="Jo Y.D."/>
            <person name="Yang H.B."/>
            <person name="Jeong H.J."/>
            <person name="Kang W.H."/>
            <person name="Kwon J.K."/>
            <person name="Shin C."/>
            <person name="Lim J.Y."/>
            <person name="Park J.H."/>
            <person name="Huh J.H."/>
            <person name="Kim J.S."/>
            <person name="Kim B.D."/>
            <person name="Cohen O."/>
            <person name="Paran I."/>
            <person name="Suh M.C."/>
            <person name="Lee S.B."/>
            <person name="Kim Y.K."/>
            <person name="Shin Y."/>
            <person name="Noh S.J."/>
            <person name="Park J."/>
            <person name="Seo Y.S."/>
            <person name="Kwon S.Y."/>
            <person name="Kim H.A."/>
            <person name="Park J.M."/>
            <person name="Kim H.J."/>
            <person name="Choi S.B."/>
            <person name="Bosland P.W."/>
            <person name="Reeves G."/>
            <person name="Jo S.H."/>
            <person name="Lee B.W."/>
            <person name="Cho H.T."/>
            <person name="Choi H.S."/>
            <person name="Lee M.S."/>
            <person name="Yu Y."/>
            <person name="Do Choi Y."/>
            <person name="Park B.S."/>
            <person name="van Deynze A."/>
            <person name="Ashrafi H."/>
            <person name="Hill T."/>
            <person name="Kim W.T."/>
            <person name="Pai H.S."/>
            <person name="Ahn H.K."/>
            <person name="Yeam I."/>
            <person name="Giovannoni J.J."/>
            <person name="Rose J.K."/>
            <person name="Sorensen I."/>
            <person name="Lee S.J."/>
            <person name="Kim R.W."/>
            <person name="Choi I.Y."/>
            <person name="Choi B.S."/>
            <person name="Lim J.S."/>
            <person name="Lee Y.H."/>
            <person name="Choi D."/>
        </authorList>
    </citation>
    <scope>NUCLEOTIDE SEQUENCE [LARGE SCALE GENOMIC DNA]</scope>
    <source>
        <strain evidence="3">cv. CM334</strain>
    </source>
</reference>
<evidence type="ECO:0000313" key="3">
    <source>
        <dbReference type="Proteomes" id="UP000222542"/>
    </source>
</evidence>
<name>A0A2G2YAN2_CAPAN</name>
<accession>A0A2G2YAN2</accession>
<evidence type="ECO:0000256" key="1">
    <source>
        <dbReference type="SAM" id="MobiDB-lite"/>
    </source>
</evidence>
<organism evidence="2 3">
    <name type="scientific">Capsicum annuum</name>
    <name type="common">Capsicum pepper</name>
    <dbReference type="NCBI Taxonomy" id="4072"/>
    <lineage>
        <taxon>Eukaryota</taxon>
        <taxon>Viridiplantae</taxon>
        <taxon>Streptophyta</taxon>
        <taxon>Embryophyta</taxon>
        <taxon>Tracheophyta</taxon>
        <taxon>Spermatophyta</taxon>
        <taxon>Magnoliopsida</taxon>
        <taxon>eudicotyledons</taxon>
        <taxon>Gunneridae</taxon>
        <taxon>Pentapetalae</taxon>
        <taxon>asterids</taxon>
        <taxon>lamiids</taxon>
        <taxon>Solanales</taxon>
        <taxon>Solanaceae</taxon>
        <taxon>Solanoideae</taxon>
        <taxon>Capsiceae</taxon>
        <taxon>Capsicum</taxon>
    </lineage>
</organism>
<reference evidence="2 3" key="2">
    <citation type="journal article" date="2017" name="Genome Biol.">
        <title>New reference genome sequences of hot pepper reveal the massive evolution of plant disease-resistance genes by retroduplication.</title>
        <authorList>
            <person name="Kim S."/>
            <person name="Park J."/>
            <person name="Yeom S.I."/>
            <person name="Kim Y.M."/>
            <person name="Seo E."/>
            <person name="Kim K.T."/>
            <person name="Kim M.S."/>
            <person name="Lee J.M."/>
            <person name="Cheong K."/>
            <person name="Shin H.S."/>
            <person name="Kim S.B."/>
            <person name="Han K."/>
            <person name="Lee J."/>
            <person name="Park M."/>
            <person name="Lee H.A."/>
            <person name="Lee H.Y."/>
            <person name="Lee Y."/>
            <person name="Oh S."/>
            <person name="Lee J.H."/>
            <person name="Choi E."/>
            <person name="Choi E."/>
            <person name="Lee S.E."/>
            <person name="Jeon J."/>
            <person name="Kim H."/>
            <person name="Choi G."/>
            <person name="Song H."/>
            <person name="Lee J."/>
            <person name="Lee S.C."/>
            <person name="Kwon J.K."/>
            <person name="Lee H.Y."/>
            <person name="Koo N."/>
            <person name="Hong Y."/>
            <person name="Kim R.W."/>
            <person name="Kang W.H."/>
            <person name="Huh J.H."/>
            <person name="Kang B.C."/>
            <person name="Yang T.J."/>
            <person name="Lee Y.H."/>
            <person name="Bennetzen J.L."/>
            <person name="Choi D."/>
        </authorList>
    </citation>
    <scope>NUCLEOTIDE SEQUENCE [LARGE SCALE GENOMIC DNA]</scope>
    <source>
        <strain evidence="3">cv. CM334</strain>
    </source>
</reference>
<evidence type="ECO:0000313" key="2">
    <source>
        <dbReference type="EMBL" id="PHT66815.1"/>
    </source>
</evidence>
<dbReference type="STRING" id="4072.A0A2G2YAN2"/>
<dbReference type="Gramene" id="PHT66815">
    <property type="protein sequence ID" value="PHT66815"/>
    <property type="gene ID" value="T459_31240"/>
</dbReference>
<dbReference type="Proteomes" id="UP000222542">
    <property type="component" value="Unassembled WGS sequence"/>
</dbReference>
<gene>
    <name evidence="2" type="ORF">T459_31240</name>
</gene>
<comment type="caution">
    <text evidence="2">The sequence shown here is derived from an EMBL/GenBank/DDBJ whole genome shotgun (WGS) entry which is preliminary data.</text>
</comment>
<proteinExistence type="predicted"/>
<dbReference type="AlphaFoldDB" id="A0A2G2YAN2"/>
<dbReference type="EMBL" id="AYRZ02000012">
    <property type="protein sequence ID" value="PHT66815.1"/>
    <property type="molecule type" value="Genomic_DNA"/>
</dbReference>
<feature type="compositionally biased region" description="Basic residues" evidence="1">
    <location>
        <begin position="7"/>
        <end position="34"/>
    </location>
</feature>
<keyword evidence="3" id="KW-1185">Reference proteome</keyword>
<feature type="region of interest" description="Disordered" evidence="1">
    <location>
        <begin position="1"/>
        <end position="34"/>
    </location>
</feature>
<sequence>MTELLKKKLKMERKKQQTKKKEKTKKIDKKKKKKKQTKKMWSLFIHKICTATMVEATVIFTPSLLEVAKYTSTNVKPRRGPIQSSKTRARVCYGFNNWLDQLGLGWRMLSIIGIDQEFFKLVNSTVESTSPCPSFAELHRASSWFDISGSSRLASETFCAGPYRYTENTNCFILELRDIITGVAREVKEEIHKKHISCLNEQEIRKDKHRDKKEICKDKKKDKDKEKSDISEEAKFAVLLGASSGQKLPLGVSQLAERFLRKVNLAKEKDSNKMDGQQVRAEPRIGANAILPSFSEQISWITATS</sequence>